<feature type="compositionally biased region" description="Acidic residues" evidence="3">
    <location>
        <begin position="231"/>
        <end position="240"/>
    </location>
</feature>
<dbReference type="InParanoid" id="M3Z9R7"/>
<sequence length="979" mass="112262">MSRSLPGEESGGLYLVEGKFNQIVCLAEGTSAGTPDEAAPLAERTPDTAESLVEKPPDEAAPLVEGTSDKIQCLEKATSGKFEQSAEETPREITRPAKETSEKFTGRPRKIAWDNKETPVKTGCVARVTSNKTKVLEKGRSKMIACPTKESSTKASTNVDVSSVESIISLFGKTTIEISQSTEVEEDFNLATKIISKSAAQNYMCLPDAAYQKDIKTINHNIEDQRFSSESEQEEDEENSWDSGSLLGSSAEIQVCIPKSIYQKVMEINRKVEEPPEKPSAFKPATEMQKSVPNKAFELKTEQTLRADQMFPSESKQKDNEENSWDSESLCETVSQKDVCLPKATHQKEIDKISGKLEGLSWETCGRRKVRTEKGQEKGLWYGLLKYALYINCFATCGMKVSIQNKALELKDIQTFKADEMFPSESKQKDDDNNSWDSESLSETVSQTDVCLPKATHQKEIDKISGKLEESPGKDGLLKPTCGMKVSIQNKALELKDIQTFKAGKFCNFNFTLERRILKYLKSFELKNEQILRADSTSLSKILDAVHSGKRARELAYSKMEQMKRSVLKKQLSEAKEIKSQLENQKVKWEQELCSGRLTLNQEEEKRRNADILNEKIREELGRIEEQHRKELEVKQQLEEALRIQDMELKSVRSNSNQVSHPHKNENDLLHENSMLKKEIAMLKLEIATLKHQYQEKENKYFEDIKILKERNAELQMTLKLKEETLTKRASQYSGQLKVLIAENTMLTSKLKEKQDEEILDTEIESYHPRLASAVQDHDQIVTSRKSQELAFHIAGDACLQGRMNVDVNNTIYNNEVLHQPLSETQRESKSLKIINYAGDALRENTLVSEHAQRDQCETQCQVKKAEHMYQNEQDNVNKHTEQQESVEQKLFQLQSKNMWLRQRLVHAHKKADKKSKITINIQFLERKMQHHLLKEKNEEVFNYVNHLKDRIYQYEKEKAEREVSIKKYKYLSNFLKEN</sequence>
<keyword evidence="1 2" id="KW-0175">Coiled coil</keyword>
<feature type="domain" description="CCDC144C-like coiled-coil" evidence="4">
    <location>
        <begin position="655"/>
        <end position="969"/>
    </location>
</feature>
<proteinExistence type="predicted"/>
<dbReference type="GeneTree" id="ENSGT00940000165686"/>
<dbReference type="EMBL" id="ADFV01064233">
    <property type="status" value="NOT_ANNOTATED_CDS"/>
    <property type="molecule type" value="Genomic_DNA"/>
</dbReference>
<protein>
    <recommendedName>
        <fullName evidence="4">CCDC144C-like coiled-coil domain-containing protein</fullName>
    </recommendedName>
</protein>
<feature type="region of interest" description="Disordered" evidence="3">
    <location>
        <begin position="226"/>
        <end position="245"/>
    </location>
</feature>
<dbReference type="AlphaFoldDB" id="M3Z9R7"/>
<organism evidence="5 6">
    <name type="scientific">Nomascus leucogenys</name>
    <name type="common">Northern white-cheeked gibbon</name>
    <name type="synonym">Hylobates leucogenys</name>
    <dbReference type="NCBI Taxonomy" id="61853"/>
    <lineage>
        <taxon>Eukaryota</taxon>
        <taxon>Metazoa</taxon>
        <taxon>Chordata</taxon>
        <taxon>Craniata</taxon>
        <taxon>Vertebrata</taxon>
        <taxon>Euteleostomi</taxon>
        <taxon>Mammalia</taxon>
        <taxon>Eutheria</taxon>
        <taxon>Euarchontoglires</taxon>
        <taxon>Primates</taxon>
        <taxon>Haplorrhini</taxon>
        <taxon>Catarrhini</taxon>
        <taxon>Hylobatidae</taxon>
        <taxon>Nomascus</taxon>
    </lineage>
</organism>
<feature type="compositionally biased region" description="Polar residues" evidence="3">
    <location>
        <begin position="435"/>
        <end position="448"/>
    </location>
</feature>
<feature type="coiled-coil region" evidence="2">
    <location>
        <begin position="863"/>
        <end position="897"/>
    </location>
</feature>
<dbReference type="InterPro" id="IPR039497">
    <property type="entry name" value="CC144C-like_CC_dom"/>
</dbReference>
<keyword evidence="6" id="KW-1185">Reference proteome</keyword>
<evidence type="ECO:0000313" key="6">
    <source>
        <dbReference type="Proteomes" id="UP000001073"/>
    </source>
</evidence>
<feature type="region of interest" description="Disordered" evidence="3">
    <location>
        <begin position="306"/>
        <end position="328"/>
    </location>
</feature>
<dbReference type="InterPro" id="IPR050657">
    <property type="entry name" value="Ankyrin_repeat_domain"/>
</dbReference>
<feature type="region of interest" description="Disordered" evidence="3">
    <location>
        <begin position="421"/>
        <end position="448"/>
    </location>
</feature>
<dbReference type="FunCoup" id="M3Z9R7">
    <property type="interactions" value="62"/>
</dbReference>
<dbReference type="Ensembl" id="ENSNLET00000031816.2">
    <property type="protein sequence ID" value="ENSNLEP00000023454.2"/>
    <property type="gene ID" value="ENSNLEG00000026876.2"/>
</dbReference>
<dbReference type="OMA" id="ITINIQF"/>
<reference evidence="5" key="2">
    <citation type="submission" date="2025-08" db="UniProtKB">
        <authorList>
            <consortium name="Ensembl"/>
        </authorList>
    </citation>
    <scope>IDENTIFICATION</scope>
</reference>
<dbReference type="STRING" id="61853.ENSNLEP00000023454"/>
<dbReference type="Proteomes" id="UP000001073">
    <property type="component" value="Chromosome 18"/>
</dbReference>
<accession>M3Z9R7</accession>
<dbReference type="PANTHER" id="PTHR24147">
    <property type="entry name" value="ANKYRIN REPEAT DOMAIN 36-RELATED"/>
    <property type="match status" value="1"/>
</dbReference>
<feature type="compositionally biased region" description="Basic and acidic residues" evidence="3">
    <location>
        <begin position="44"/>
        <end position="58"/>
    </location>
</feature>
<evidence type="ECO:0000256" key="2">
    <source>
        <dbReference type="SAM" id="Coils"/>
    </source>
</evidence>
<feature type="compositionally biased region" description="Basic and acidic residues" evidence="3">
    <location>
        <begin position="421"/>
        <end position="432"/>
    </location>
</feature>
<feature type="coiled-coil region" evidence="2">
    <location>
        <begin position="565"/>
        <end position="757"/>
    </location>
</feature>
<dbReference type="Pfam" id="PF14915">
    <property type="entry name" value="CCDC144C"/>
    <property type="match status" value="1"/>
</dbReference>
<dbReference type="EMBL" id="ADFV01064232">
    <property type="status" value="NOT_ANNOTATED_CDS"/>
    <property type="molecule type" value="Genomic_DNA"/>
</dbReference>
<evidence type="ECO:0000313" key="5">
    <source>
        <dbReference type="Ensembl" id="ENSNLEP00000023454.2"/>
    </source>
</evidence>
<reference evidence="5" key="3">
    <citation type="submission" date="2025-09" db="UniProtKB">
        <authorList>
            <consortium name="Ensembl"/>
        </authorList>
    </citation>
    <scope>IDENTIFICATION</scope>
</reference>
<dbReference type="PANTHER" id="PTHR24147:SF63">
    <property type="entry name" value="ANKYRIN REPEAT DOMAIN-CONTAINING PROTEIN 30A"/>
    <property type="match status" value="1"/>
</dbReference>
<name>M3Z9R7_NOMLE</name>
<evidence type="ECO:0000259" key="4">
    <source>
        <dbReference type="Pfam" id="PF14915"/>
    </source>
</evidence>
<reference evidence="5 6" key="1">
    <citation type="submission" date="2012-10" db="EMBL/GenBank/DDBJ databases">
        <authorList>
            <consortium name="Gibbon Genome Sequencing Consortium"/>
        </authorList>
    </citation>
    <scope>NUCLEOTIDE SEQUENCE [LARGE SCALE GENOMIC DNA]</scope>
</reference>
<dbReference type="HOGENOM" id="CLU_001111_2_2_1"/>
<feature type="region of interest" description="Disordered" evidence="3">
    <location>
        <begin position="31"/>
        <end position="70"/>
    </location>
</feature>
<evidence type="ECO:0000256" key="3">
    <source>
        <dbReference type="SAM" id="MobiDB-lite"/>
    </source>
</evidence>
<dbReference type="eggNOG" id="KOG4292">
    <property type="taxonomic scope" value="Eukaryota"/>
</dbReference>
<evidence type="ECO:0000256" key="1">
    <source>
        <dbReference type="ARBA" id="ARBA00023054"/>
    </source>
</evidence>